<dbReference type="EMBL" id="JAQQBS010000003">
    <property type="protein sequence ID" value="KAK0170823.1"/>
    <property type="molecule type" value="Genomic_DNA"/>
</dbReference>
<comment type="similarity">
    <text evidence="2">Belongs to the peptidase M10A family.</text>
</comment>
<dbReference type="SUPFAM" id="SSF47090">
    <property type="entry name" value="PGBD-like"/>
    <property type="match status" value="1"/>
</dbReference>
<sequence length="227" mass="26521">MIFHIILLGLLYHVVIAVKPNSLIYADDKVQNYLMNFGYLPQSDLETGNLRTDDQLREAIRSLQNYGGIAETGEIDEATQKLMKSPRCGVADKIDPRYKRSRHKRFTIHGQPWPYKNLTWRESKPYYEYHYQPNDIFQLNFAVKRIAKKISRIDLCTILMSGEALNMDGIKELVEVKVKSEDKSIQLQKDNYTAYLQEDQLTLRNFEVSKKENSGIRNLFLKILRSI</sequence>
<evidence type="ECO:0000259" key="6">
    <source>
        <dbReference type="Pfam" id="PF01471"/>
    </source>
</evidence>
<organism evidence="7 8">
    <name type="scientific">Microctonus aethiopoides</name>
    <dbReference type="NCBI Taxonomy" id="144406"/>
    <lineage>
        <taxon>Eukaryota</taxon>
        <taxon>Metazoa</taxon>
        <taxon>Ecdysozoa</taxon>
        <taxon>Arthropoda</taxon>
        <taxon>Hexapoda</taxon>
        <taxon>Insecta</taxon>
        <taxon>Pterygota</taxon>
        <taxon>Neoptera</taxon>
        <taxon>Endopterygota</taxon>
        <taxon>Hymenoptera</taxon>
        <taxon>Apocrita</taxon>
        <taxon>Ichneumonoidea</taxon>
        <taxon>Braconidae</taxon>
        <taxon>Euphorinae</taxon>
        <taxon>Microctonus</taxon>
    </lineage>
</organism>
<evidence type="ECO:0000256" key="5">
    <source>
        <dbReference type="SAM" id="SignalP"/>
    </source>
</evidence>
<reference evidence="7" key="2">
    <citation type="submission" date="2023-03" db="EMBL/GenBank/DDBJ databases">
        <authorList>
            <person name="Inwood S.N."/>
            <person name="Skelly J.G."/>
            <person name="Guhlin J."/>
            <person name="Harrop T.W.R."/>
            <person name="Goldson S.G."/>
            <person name="Dearden P.K."/>
        </authorList>
    </citation>
    <scope>NUCLEOTIDE SEQUENCE</scope>
    <source>
        <strain evidence="7">Irish</strain>
        <tissue evidence="7">Whole body</tissue>
    </source>
</reference>
<dbReference type="GO" id="GO:0030198">
    <property type="term" value="P:extracellular matrix organization"/>
    <property type="evidence" value="ECO:0007669"/>
    <property type="project" value="TreeGrafter"/>
</dbReference>
<evidence type="ECO:0000313" key="8">
    <source>
        <dbReference type="Proteomes" id="UP001168990"/>
    </source>
</evidence>
<dbReference type="GO" id="GO:0005615">
    <property type="term" value="C:extracellular space"/>
    <property type="evidence" value="ECO:0007669"/>
    <property type="project" value="TreeGrafter"/>
</dbReference>
<dbReference type="PANTHER" id="PTHR10201:SF291">
    <property type="entry name" value="MATRIX METALLOPROTEINASE 1, ISOFORM C-RELATED"/>
    <property type="match status" value="1"/>
</dbReference>
<dbReference type="AlphaFoldDB" id="A0AA39FJS6"/>
<name>A0AA39FJS6_9HYME</name>
<evidence type="ECO:0000256" key="3">
    <source>
        <dbReference type="ARBA" id="ARBA00022729"/>
    </source>
</evidence>
<reference evidence="7" key="1">
    <citation type="journal article" date="2023" name="bioRxiv">
        <title>Scaffold-level genome assemblies of two parasitoid biocontrol wasps reveal the parthenogenesis mechanism and an associated novel virus.</title>
        <authorList>
            <person name="Inwood S."/>
            <person name="Skelly J."/>
            <person name="Guhlin J."/>
            <person name="Harrop T."/>
            <person name="Goldson S."/>
            <person name="Dearden P."/>
        </authorList>
    </citation>
    <scope>NUCLEOTIDE SEQUENCE</scope>
    <source>
        <strain evidence="7">Irish</strain>
        <tissue evidence="7">Whole body</tissue>
    </source>
</reference>
<dbReference type="GO" id="GO:0030574">
    <property type="term" value="P:collagen catabolic process"/>
    <property type="evidence" value="ECO:0007669"/>
    <property type="project" value="TreeGrafter"/>
</dbReference>
<evidence type="ECO:0000256" key="4">
    <source>
        <dbReference type="ARBA" id="ARBA00023049"/>
    </source>
</evidence>
<evidence type="ECO:0000313" key="7">
    <source>
        <dbReference type="EMBL" id="KAK0170823.1"/>
    </source>
</evidence>
<dbReference type="Gene3D" id="3.40.390.10">
    <property type="entry name" value="Collagenase (Catalytic Domain)"/>
    <property type="match status" value="1"/>
</dbReference>
<protein>
    <recommendedName>
        <fullName evidence="6">Peptidoglycan binding-like domain-containing protein</fullName>
    </recommendedName>
</protein>
<dbReference type="InterPro" id="IPR002477">
    <property type="entry name" value="Peptidoglycan-bd-like"/>
</dbReference>
<dbReference type="GO" id="GO:0004222">
    <property type="term" value="F:metalloendopeptidase activity"/>
    <property type="evidence" value="ECO:0007669"/>
    <property type="project" value="TreeGrafter"/>
</dbReference>
<keyword evidence="3 5" id="KW-0732">Signal</keyword>
<dbReference type="InterPro" id="IPR036365">
    <property type="entry name" value="PGBD-like_sf"/>
</dbReference>
<evidence type="ECO:0000256" key="1">
    <source>
        <dbReference type="ARBA" id="ARBA00001947"/>
    </source>
</evidence>
<feature type="signal peptide" evidence="5">
    <location>
        <begin position="1"/>
        <end position="17"/>
    </location>
</feature>
<dbReference type="Pfam" id="PF01471">
    <property type="entry name" value="PG_binding_1"/>
    <property type="match status" value="1"/>
</dbReference>
<keyword evidence="4" id="KW-0378">Hydrolase</keyword>
<proteinExistence type="inferred from homology"/>
<dbReference type="Proteomes" id="UP001168990">
    <property type="component" value="Unassembled WGS sequence"/>
</dbReference>
<keyword evidence="4" id="KW-0645">Protease</keyword>
<keyword evidence="8" id="KW-1185">Reference proteome</keyword>
<feature type="chain" id="PRO_5041276088" description="Peptidoglycan binding-like domain-containing protein" evidence="5">
    <location>
        <begin position="18"/>
        <end position="227"/>
    </location>
</feature>
<evidence type="ECO:0000256" key="2">
    <source>
        <dbReference type="ARBA" id="ARBA00010370"/>
    </source>
</evidence>
<comment type="cofactor">
    <cofactor evidence="1">
        <name>Zn(2+)</name>
        <dbReference type="ChEBI" id="CHEBI:29105"/>
    </cofactor>
</comment>
<dbReference type="PANTHER" id="PTHR10201">
    <property type="entry name" value="MATRIX METALLOPROTEINASE"/>
    <property type="match status" value="1"/>
</dbReference>
<dbReference type="InterPro" id="IPR024079">
    <property type="entry name" value="MetalloPept_cat_dom_sf"/>
</dbReference>
<gene>
    <name evidence="7" type="ORF">PV328_008621</name>
</gene>
<feature type="domain" description="Peptidoglycan binding-like" evidence="6">
    <location>
        <begin position="30"/>
        <end position="83"/>
    </location>
</feature>
<comment type="caution">
    <text evidence="7">The sequence shown here is derived from an EMBL/GenBank/DDBJ whole genome shotgun (WGS) entry which is preliminary data.</text>
</comment>
<keyword evidence="4" id="KW-0482">Metalloprotease</keyword>
<accession>A0AA39FJS6</accession>